<proteinExistence type="predicted"/>
<keyword evidence="4" id="KW-1185">Reference proteome</keyword>
<dbReference type="Proteomes" id="UP001318682">
    <property type="component" value="Plasmid pROLI24"/>
</dbReference>
<protein>
    <submittedName>
        <fullName evidence="3">Uncharacterized protein</fullName>
    </submittedName>
</protein>
<feature type="transmembrane region" description="Helical" evidence="2">
    <location>
        <begin position="54"/>
        <end position="74"/>
    </location>
</feature>
<keyword evidence="2" id="KW-1133">Transmembrane helix</keyword>
<gene>
    <name evidence="3" type="ORF">ROLI_048230</name>
</gene>
<accession>A0ABZ2BZU2</accession>
<evidence type="ECO:0000313" key="4">
    <source>
        <dbReference type="Proteomes" id="UP001318682"/>
    </source>
</evidence>
<evidence type="ECO:0000256" key="1">
    <source>
        <dbReference type="SAM" id="MobiDB-lite"/>
    </source>
</evidence>
<organism evidence="3 4">
    <name type="scientific">Roseobacter fucihabitans</name>
    <dbReference type="NCBI Taxonomy" id="1537242"/>
    <lineage>
        <taxon>Bacteria</taxon>
        <taxon>Pseudomonadati</taxon>
        <taxon>Pseudomonadota</taxon>
        <taxon>Alphaproteobacteria</taxon>
        <taxon>Rhodobacterales</taxon>
        <taxon>Roseobacteraceae</taxon>
        <taxon>Roseobacter</taxon>
    </lineage>
</organism>
<feature type="transmembrane region" description="Helical" evidence="2">
    <location>
        <begin position="94"/>
        <end position="116"/>
    </location>
</feature>
<reference evidence="3 4" key="2">
    <citation type="submission" date="2024-01" db="EMBL/GenBank/DDBJ databases">
        <title>Roseobacter fucihabitans sp. nov., isolated from the brown alga Fucus spiralis.</title>
        <authorList>
            <person name="Hahnke S."/>
            <person name="Berger M."/>
            <person name="Schlingloff A."/>
            <person name="Athale I."/>
            <person name="Neumann-Schaal M."/>
            <person name="Adenaya A."/>
            <person name="Poehlein A."/>
            <person name="Daniel R."/>
            <person name="Pertersen J."/>
            <person name="Brinkhoff T."/>
        </authorList>
    </citation>
    <scope>NUCLEOTIDE SEQUENCE [LARGE SCALE GENOMIC DNA]</scope>
    <source>
        <strain evidence="3 4">B14</strain>
        <plasmid evidence="3 4">pROLI24</plasmid>
    </source>
</reference>
<name>A0ABZ2BZU2_9RHOB</name>
<evidence type="ECO:0000256" key="2">
    <source>
        <dbReference type="SAM" id="Phobius"/>
    </source>
</evidence>
<geneLocation type="plasmid" evidence="3 4">
    <name>pROLI24</name>
</geneLocation>
<dbReference type="RefSeq" id="WP_187432365.1">
    <property type="nucleotide sequence ID" value="NZ_CP143427.1"/>
</dbReference>
<dbReference type="EMBL" id="CP143427">
    <property type="protein sequence ID" value="WVX51721.1"/>
    <property type="molecule type" value="Genomic_DNA"/>
</dbReference>
<evidence type="ECO:0000313" key="3">
    <source>
        <dbReference type="EMBL" id="WVX51721.1"/>
    </source>
</evidence>
<keyword evidence="3" id="KW-0614">Plasmid</keyword>
<keyword evidence="2" id="KW-0812">Transmembrane</keyword>
<sequence length="403" mass="43154">MTLAENQTTVSNSATVDRSMARGAHGAKVADSEHPAQSNESRSRGWLSVVSQPYLIGNTILAVATPIGVLAVVIGNGMTGLSQGLVSGDPLSLILLLSVCTAFLSATMGLTLLALAKRETVRDQKEEERISEFRSLSKAFRNDMREVLQSQDETSDKINHVIVNAGKVFYRRPNNSSAWSGFAANSSFISVGGRCSSEVRTTRTAQGDLAFEVSLENVSSWVSRVSGSTRLSEIMHIVPEGDGSVGSLQKLLACYRALQGVLGERSIKADLSNVKIVVVEDNRMPSDSIFLGVRTTSSLKTEDAAFVMKYCSIPLSTAGIMNSEVDVSYSTELVGQYLGVVNELVEGASRIMNLVEAEALYGANVPSTSNASNVPISISTNHPYKREPFDSGDGSFCLGEYLC</sequence>
<reference evidence="3 4" key="1">
    <citation type="submission" date="2015-07" db="EMBL/GenBank/DDBJ databases">
        <authorList>
            <person name="Voget S."/>
            <person name="Dogs M."/>
            <person name="Brinkhoff T.H."/>
            <person name="Daniel R."/>
        </authorList>
    </citation>
    <scope>NUCLEOTIDE SEQUENCE [LARGE SCALE GENOMIC DNA]</scope>
    <source>
        <strain evidence="3 4">B14</strain>
        <plasmid evidence="3 4">pROLI24</plasmid>
    </source>
</reference>
<feature type="region of interest" description="Disordered" evidence="1">
    <location>
        <begin position="22"/>
        <end position="43"/>
    </location>
</feature>
<keyword evidence="2" id="KW-0472">Membrane</keyword>